<dbReference type="PROSITE" id="PS50089">
    <property type="entry name" value="ZF_RING_2"/>
    <property type="match status" value="1"/>
</dbReference>
<comment type="subcellular location">
    <subcellularLocation>
        <location evidence="2 14">Nucleus</location>
    </subcellularLocation>
</comment>
<keyword evidence="10 14" id="KW-0156">Chromatin regulator</keyword>
<dbReference type="PANTHER" id="PTHR23163">
    <property type="entry name" value="RING FINGER PROTEIN-RELATED"/>
    <property type="match status" value="1"/>
</dbReference>
<dbReference type="UniPathway" id="UPA00143"/>
<dbReference type="GO" id="GO:0005634">
    <property type="term" value="C:nucleus"/>
    <property type="evidence" value="ECO:0007669"/>
    <property type="project" value="UniProtKB-SubCell"/>
</dbReference>
<dbReference type="InterPro" id="IPR013083">
    <property type="entry name" value="Znf_RING/FYVE/PHD"/>
</dbReference>
<reference evidence="19" key="1">
    <citation type="submission" date="2016-03" db="EMBL/GenBank/DDBJ databases">
        <authorList>
            <person name="Devillers H."/>
        </authorList>
    </citation>
    <scope>NUCLEOTIDE SEQUENCE [LARGE SCALE GENOMIC DNA]</scope>
</reference>
<evidence type="ECO:0000256" key="12">
    <source>
        <dbReference type="ARBA" id="ARBA00023242"/>
    </source>
</evidence>
<evidence type="ECO:0000256" key="6">
    <source>
        <dbReference type="ARBA" id="ARBA00022723"/>
    </source>
</evidence>
<evidence type="ECO:0000256" key="8">
    <source>
        <dbReference type="ARBA" id="ARBA00022786"/>
    </source>
</evidence>
<keyword evidence="6 14" id="KW-0479">Metal-binding</keyword>
<evidence type="ECO:0000256" key="15">
    <source>
        <dbReference type="SAM" id="Coils"/>
    </source>
</evidence>
<dbReference type="GO" id="GO:0006325">
    <property type="term" value="P:chromatin organization"/>
    <property type="evidence" value="ECO:0007669"/>
    <property type="project" value="UniProtKB-KW"/>
</dbReference>
<keyword evidence="12 14" id="KW-0539">Nucleus</keyword>
<feature type="coiled-coil region" evidence="15">
    <location>
        <begin position="333"/>
        <end position="417"/>
    </location>
</feature>
<dbReference type="SMART" id="SM00184">
    <property type="entry name" value="RING"/>
    <property type="match status" value="1"/>
</dbReference>
<dbReference type="AlphaFoldDB" id="A0A1G4MD68"/>
<dbReference type="GO" id="GO:0006950">
    <property type="term" value="P:response to stress"/>
    <property type="evidence" value="ECO:0007669"/>
    <property type="project" value="UniProtKB-ARBA"/>
</dbReference>
<evidence type="ECO:0000256" key="1">
    <source>
        <dbReference type="ARBA" id="ARBA00000900"/>
    </source>
</evidence>
<dbReference type="GO" id="GO:0016567">
    <property type="term" value="P:protein ubiquitination"/>
    <property type="evidence" value="ECO:0007669"/>
    <property type="project" value="UniProtKB-UniRule"/>
</dbReference>
<feature type="coiled-coil region" evidence="15">
    <location>
        <begin position="460"/>
        <end position="508"/>
    </location>
</feature>
<evidence type="ECO:0000313" key="18">
    <source>
        <dbReference type="EMBL" id="SCW01831.1"/>
    </source>
</evidence>
<comment type="pathway">
    <text evidence="3 14">Protein modification; protein ubiquitination.</text>
</comment>
<keyword evidence="7 13" id="KW-0863">Zinc-finger</keyword>
<evidence type="ECO:0000256" key="9">
    <source>
        <dbReference type="ARBA" id="ARBA00022833"/>
    </source>
</evidence>
<evidence type="ECO:0000256" key="4">
    <source>
        <dbReference type="ARBA" id="ARBA00005555"/>
    </source>
</evidence>
<keyword evidence="8 14" id="KW-0833">Ubl conjugation pathway</keyword>
<organism evidence="18 19">
    <name type="scientific">Lachancea fermentati</name>
    <name type="common">Zygosaccharomyces fermentati</name>
    <dbReference type="NCBI Taxonomy" id="4955"/>
    <lineage>
        <taxon>Eukaryota</taxon>
        <taxon>Fungi</taxon>
        <taxon>Dikarya</taxon>
        <taxon>Ascomycota</taxon>
        <taxon>Saccharomycotina</taxon>
        <taxon>Saccharomycetes</taxon>
        <taxon>Saccharomycetales</taxon>
        <taxon>Saccharomycetaceae</taxon>
        <taxon>Lachancea</taxon>
    </lineage>
</organism>
<evidence type="ECO:0000256" key="2">
    <source>
        <dbReference type="ARBA" id="ARBA00004123"/>
    </source>
</evidence>
<feature type="coiled-coil region" evidence="15">
    <location>
        <begin position="537"/>
        <end position="571"/>
    </location>
</feature>
<dbReference type="PANTHER" id="PTHR23163:SF0">
    <property type="entry name" value="E3 UBIQUITIN-PROTEIN LIGASE BRE1"/>
    <property type="match status" value="1"/>
</dbReference>
<dbReference type="FunFam" id="3.30.40.10:FF:000414">
    <property type="entry name" value="E3 ubiquitin protein ligase"/>
    <property type="match status" value="1"/>
</dbReference>
<protein>
    <recommendedName>
        <fullName evidence="14">E3 ubiquitin protein ligase</fullName>
        <ecNumber evidence="14">2.3.2.27</ecNumber>
    </recommendedName>
</protein>
<dbReference type="Pfam" id="PF13923">
    <property type="entry name" value="zf-C3HC4_2"/>
    <property type="match status" value="1"/>
</dbReference>
<evidence type="ECO:0000256" key="5">
    <source>
        <dbReference type="ARBA" id="ARBA00022679"/>
    </source>
</evidence>
<evidence type="ECO:0000256" key="3">
    <source>
        <dbReference type="ARBA" id="ARBA00004906"/>
    </source>
</evidence>
<feature type="coiled-coil region" evidence="15">
    <location>
        <begin position="208"/>
        <end position="244"/>
    </location>
</feature>
<dbReference type="GO" id="GO:0033503">
    <property type="term" value="C:HULC complex"/>
    <property type="evidence" value="ECO:0007669"/>
    <property type="project" value="TreeGrafter"/>
</dbReference>
<dbReference type="Proteomes" id="UP000190831">
    <property type="component" value="Chromosome E"/>
</dbReference>
<feature type="region of interest" description="Disordered" evidence="16">
    <location>
        <begin position="183"/>
        <end position="203"/>
    </location>
</feature>
<proteinExistence type="inferred from homology"/>
<comment type="catalytic activity">
    <reaction evidence="1 14">
        <text>S-ubiquitinyl-[E2 ubiquitin-conjugating enzyme]-L-cysteine + [acceptor protein]-L-lysine = [E2 ubiquitin-conjugating enzyme]-L-cysteine + N(6)-ubiquitinyl-[acceptor protein]-L-lysine.</text>
        <dbReference type="EC" id="2.3.2.27"/>
    </reaction>
</comment>
<dbReference type="GO" id="GO:0061630">
    <property type="term" value="F:ubiquitin protein ligase activity"/>
    <property type="evidence" value="ECO:0007669"/>
    <property type="project" value="UniProtKB-EC"/>
</dbReference>
<evidence type="ECO:0000256" key="14">
    <source>
        <dbReference type="RuleBase" id="RU365038"/>
    </source>
</evidence>
<evidence type="ECO:0000256" key="16">
    <source>
        <dbReference type="SAM" id="MobiDB-lite"/>
    </source>
</evidence>
<dbReference type="SUPFAM" id="SSF57850">
    <property type="entry name" value="RING/U-box"/>
    <property type="match status" value="1"/>
</dbReference>
<dbReference type="InterPro" id="IPR013956">
    <property type="entry name" value="E3_ubiquit_lig_Bre1"/>
</dbReference>
<dbReference type="OrthoDB" id="654191at2759"/>
<evidence type="ECO:0000256" key="11">
    <source>
        <dbReference type="ARBA" id="ARBA00023054"/>
    </source>
</evidence>
<dbReference type="EMBL" id="LT598488">
    <property type="protein sequence ID" value="SCW01831.1"/>
    <property type="molecule type" value="Genomic_DNA"/>
</dbReference>
<sequence length="654" mass="74452">MSSEPPVKKQKLELSDPTEPLTQRDVIAFQKEALFRCINTHRSKEESLSRQYEVCQSQSALLRENCAKLRAIVVTLAKTLSELCSDDDTEAKELCATIINGDENQVAASANDFCTLLGKHLSTAVNEQDSGILGQLHKLDALKIELASHNEQLRKEVGAIKSYYQDVIRKYDREDSATVKRVFKDSDKAEEENQDLPNTEPEQAKVKVEEEEDTVSKLEHEIELQKLNSEIEVLRSNLKDLETWKTKNEQELIKLRTELATLSSSKDNNLENNADREALYQKVKHLTDENNELAHANDAYLTKFQSLVQEREIFSNKLSTEFQTAQDALKKHNATLEKDLVRIRATRDELLSKVAVLESQKSKSEILNDVNHVLDLQKEQVQKMELRMDSKSHEGSQDALMKELQDLEKAFKEVSQLSLKKYSDYVNHESIISKLTVEKTKADQKYYAAMRSKDSILIENKNLSKNLHKSNELISQLKDLERNLQLKIENLNKQMQLSQNNEKRLIDSNKSTSLKIMDLTSQLSKTKKAAESSLQDKSKLVGENTRLESQVHTLETENNTLKLKLSHADNKAKKLHESLLSNGGDNAIIAEELENFRTVVYCSLCSKNWKDTAIKTCGHVFCADCCKERLASRMRKCPTCNKGFSGNDLLVVHL</sequence>
<keyword evidence="19" id="KW-1185">Reference proteome</keyword>
<evidence type="ECO:0000256" key="10">
    <source>
        <dbReference type="ARBA" id="ARBA00022853"/>
    </source>
</evidence>
<dbReference type="CDD" id="cd16499">
    <property type="entry name" value="RING-HC_Bre1-like"/>
    <property type="match status" value="1"/>
</dbReference>
<dbReference type="OMA" id="YRQMQEY"/>
<dbReference type="InterPro" id="IPR001841">
    <property type="entry name" value="Znf_RING"/>
</dbReference>
<evidence type="ECO:0000256" key="7">
    <source>
        <dbReference type="ARBA" id="ARBA00022771"/>
    </source>
</evidence>
<dbReference type="STRING" id="4955.A0A1G4MD68"/>
<evidence type="ECO:0000256" key="13">
    <source>
        <dbReference type="PROSITE-ProRule" id="PRU00175"/>
    </source>
</evidence>
<dbReference type="Pfam" id="PF08647">
    <property type="entry name" value="BRE1"/>
    <property type="match status" value="1"/>
</dbReference>
<evidence type="ECO:0000259" key="17">
    <source>
        <dbReference type="PROSITE" id="PS50089"/>
    </source>
</evidence>
<accession>A0A1G4MD68</accession>
<feature type="domain" description="RING-type" evidence="17">
    <location>
        <begin position="602"/>
        <end position="641"/>
    </location>
</feature>
<name>A0A1G4MD68_LACFM</name>
<dbReference type="GO" id="GO:0008270">
    <property type="term" value="F:zinc ion binding"/>
    <property type="evidence" value="ECO:0007669"/>
    <property type="project" value="UniProtKB-KW"/>
</dbReference>
<comment type="similarity">
    <text evidence="4 14">Belongs to the BRE1 family.</text>
</comment>
<keyword evidence="9 14" id="KW-0862">Zinc</keyword>
<evidence type="ECO:0000313" key="19">
    <source>
        <dbReference type="Proteomes" id="UP000190831"/>
    </source>
</evidence>
<keyword evidence="11 14" id="KW-0175">Coiled coil</keyword>
<dbReference type="Gene3D" id="3.30.40.10">
    <property type="entry name" value="Zinc/RING finger domain, C3HC4 (zinc finger)"/>
    <property type="match status" value="1"/>
</dbReference>
<dbReference type="EC" id="2.3.2.27" evidence="14"/>
<gene>
    <name evidence="18" type="ORF">LAFE_0E08218G</name>
</gene>
<keyword evidence="5 14" id="KW-0808">Transferase</keyword>